<organism evidence="1 2">
    <name type="scientific">Choristoneura fumiferana</name>
    <name type="common">Spruce budworm moth</name>
    <name type="synonym">Archips fumiferana</name>
    <dbReference type="NCBI Taxonomy" id="7141"/>
    <lineage>
        <taxon>Eukaryota</taxon>
        <taxon>Metazoa</taxon>
        <taxon>Ecdysozoa</taxon>
        <taxon>Arthropoda</taxon>
        <taxon>Hexapoda</taxon>
        <taxon>Insecta</taxon>
        <taxon>Pterygota</taxon>
        <taxon>Neoptera</taxon>
        <taxon>Endopterygota</taxon>
        <taxon>Lepidoptera</taxon>
        <taxon>Glossata</taxon>
        <taxon>Ditrysia</taxon>
        <taxon>Tortricoidea</taxon>
        <taxon>Tortricidae</taxon>
        <taxon>Tortricinae</taxon>
        <taxon>Choristoneura</taxon>
    </lineage>
</organism>
<evidence type="ECO:0000313" key="2">
    <source>
        <dbReference type="Proteomes" id="UP001064048"/>
    </source>
</evidence>
<protein>
    <submittedName>
        <fullName evidence="1">Uncharacterized protein</fullName>
    </submittedName>
</protein>
<evidence type="ECO:0000313" key="1">
    <source>
        <dbReference type="EMBL" id="KAI8434875.1"/>
    </source>
</evidence>
<comment type="caution">
    <text evidence="1">The sequence shown here is derived from an EMBL/GenBank/DDBJ whole genome shotgun (WGS) entry which is preliminary data.</text>
</comment>
<gene>
    <name evidence="1" type="ORF">MSG28_003363</name>
</gene>
<accession>A0ACC0KEX9</accession>
<reference evidence="1 2" key="1">
    <citation type="journal article" date="2022" name="Genome Biol. Evol.">
        <title>The Spruce Budworm Genome: Reconstructing the Evolutionary History of Antifreeze Proteins.</title>
        <authorList>
            <person name="Beliveau C."/>
            <person name="Gagne P."/>
            <person name="Picq S."/>
            <person name="Vernygora O."/>
            <person name="Keeling C.I."/>
            <person name="Pinkney K."/>
            <person name="Doucet D."/>
            <person name="Wen F."/>
            <person name="Johnston J.S."/>
            <person name="Maaroufi H."/>
            <person name="Boyle B."/>
            <person name="Laroche J."/>
            <person name="Dewar K."/>
            <person name="Juretic N."/>
            <person name="Blackburn G."/>
            <person name="Nisole A."/>
            <person name="Brunet B."/>
            <person name="Brandao M."/>
            <person name="Lumley L."/>
            <person name="Duan J."/>
            <person name="Quan G."/>
            <person name="Lucarotti C.J."/>
            <person name="Roe A.D."/>
            <person name="Sperling F.A.H."/>
            <person name="Levesque R.C."/>
            <person name="Cusson M."/>
        </authorList>
    </citation>
    <scope>NUCLEOTIDE SEQUENCE [LARGE SCALE GENOMIC DNA]</scope>
    <source>
        <strain evidence="1">Glfc:IPQL:Cfum</strain>
    </source>
</reference>
<sequence length="681" mass="75485">MSAGAQIQMAPQTTVNTGQPLHNQDSNMSTGSSYSDKEIDALTPEKSAAMRGSAVGAGVALVPPSGATPTIAVPDRKRKRKGEEGVGGGGGVGGKQRHNSSDKSIRDHLSKHPSSSPVRLTGAKSPSPQGGNYPMVQTELTCQRIQELETQASSDLELRNNRIDELTRTNEELKHQVQAQSKVIEQHKSHINKCIDVVKKLLNEKSTIEKKEARQRCMQNRLRLGQFVTQRVGATFQENWTDGYAFQELTRRQEEITAEKEEIDRQKKLLLKKRPSNNEGGGGRGKRTASAAPSTPQPPPLHNGTDAPTFLKPDPLPSMTWQEYYEADEILKLRQSALKKEDADLQLEMEKLERERNLHIRELKRIHNEDQSRFSQHPVLSESEVHKAFDLREQRYTACKVHQLNKDWKEDKKANYIKHALREYNIHKALDHPRIVKLYDVFEIDGNSFCTHKTIPEREARSIVMQVVSALKYLNEIKPPVIHYDLKPGNILLTEGNVCGEIKITDFGLSKVMDEENYNPDHGMDLTSQGAGTYWYLPPECFVVGKNPPKISSKVDVWSVGVIFYQCLYGKKPFGHNQSQATILEENTILKATEVQFANKPTVSNEAKSFIRACLAYRKEERIDVFGLARHEYLQPPVPKPRGAGAGAGSGAGAGAASGAALAGAPASFSAANMFAAGSSS</sequence>
<keyword evidence="2" id="KW-1185">Reference proteome</keyword>
<name>A0ACC0KEX9_CHOFU</name>
<proteinExistence type="predicted"/>
<dbReference type="Proteomes" id="UP001064048">
    <property type="component" value="Chromosome 5"/>
</dbReference>
<dbReference type="EMBL" id="CM046105">
    <property type="protein sequence ID" value="KAI8434875.1"/>
    <property type="molecule type" value="Genomic_DNA"/>
</dbReference>